<dbReference type="InterPro" id="IPR026906">
    <property type="entry name" value="LRR_5"/>
</dbReference>
<evidence type="ECO:0000313" key="2">
    <source>
        <dbReference type="Proteomes" id="UP000001542"/>
    </source>
</evidence>
<protein>
    <recommendedName>
        <fullName evidence="3">Surface antigen BspA-like</fullName>
    </recommendedName>
</protein>
<reference evidence="1" key="1">
    <citation type="submission" date="2006-10" db="EMBL/GenBank/DDBJ databases">
        <authorList>
            <person name="Amadeo P."/>
            <person name="Zhao Q."/>
            <person name="Wortman J."/>
            <person name="Fraser-Liggett C."/>
            <person name="Carlton J."/>
        </authorList>
    </citation>
    <scope>NUCLEOTIDE SEQUENCE</scope>
    <source>
        <strain evidence="1">G3</strain>
    </source>
</reference>
<evidence type="ECO:0008006" key="3">
    <source>
        <dbReference type="Google" id="ProtNLM"/>
    </source>
</evidence>
<dbReference type="Pfam" id="PF13306">
    <property type="entry name" value="LRR_5"/>
    <property type="match status" value="1"/>
</dbReference>
<reference evidence="1" key="2">
    <citation type="journal article" date="2007" name="Science">
        <title>Draft genome sequence of the sexually transmitted pathogen Trichomonas vaginalis.</title>
        <authorList>
            <person name="Carlton J.M."/>
            <person name="Hirt R.P."/>
            <person name="Silva J.C."/>
            <person name="Delcher A.L."/>
            <person name="Schatz M."/>
            <person name="Zhao Q."/>
            <person name="Wortman J.R."/>
            <person name="Bidwell S.L."/>
            <person name="Alsmark U.C.M."/>
            <person name="Besteiro S."/>
            <person name="Sicheritz-Ponten T."/>
            <person name="Noel C.J."/>
            <person name="Dacks J.B."/>
            <person name="Foster P.G."/>
            <person name="Simillion C."/>
            <person name="Van de Peer Y."/>
            <person name="Miranda-Saavedra D."/>
            <person name="Barton G.J."/>
            <person name="Westrop G.D."/>
            <person name="Mueller S."/>
            <person name="Dessi D."/>
            <person name="Fiori P.L."/>
            <person name="Ren Q."/>
            <person name="Paulsen I."/>
            <person name="Zhang H."/>
            <person name="Bastida-Corcuera F.D."/>
            <person name="Simoes-Barbosa A."/>
            <person name="Brown M.T."/>
            <person name="Hayes R.D."/>
            <person name="Mukherjee M."/>
            <person name="Okumura C.Y."/>
            <person name="Schneider R."/>
            <person name="Smith A.J."/>
            <person name="Vanacova S."/>
            <person name="Villalvazo M."/>
            <person name="Haas B.J."/>
            <person name="Pertea M."/>
            <person name="Feldblyum T.V."/>
            <person name="Utterback T.R."/>
            <person name="Shu C.L."/>
            <person name="Osoegawa K."/>
            <person name="de Jong P.J."/>
            <person name="Hrdy I."/>
            <person name="Horvathova L."/>
            <person name="Zubacova Z."/>
            <person name="Dolezal P."/>
            <person name="Malik S.B."/>
            <person name="Logsdon J.M. Jr."/>
            <person name="Henze K."/>
            <person name="Gupta A."/>
            <person name="Wang C.C."/>
            <person name="Dunne R.L."/>
            <person name="Upcroft J.A."/>
            <person name="Upcroft P."/>
            <person name="White O."/>
            <person name="Salzberg S.L."/>
            <person name="Tang P."/>
            <person name="Chiu C.-H."/>
            <person name="Lee Y.-S."/>
            <person name="Embley T.M."/>
            <person name="Coombs G.H."/>
            <person name="Mottram J.C."/>
            <person name="Tachezy J."/>
            <person name="Fraser-Liggett C.M."/>
            <person name="Johnson P.J."/>
        </authorList>
    </citation>
    <scope>NUCLEOTIDE SEQUENCE [LARGE SCALE GENOMIC DNA]</scope>
    <source>
        <strain evidence="1">G3</strain>
    </source>
</reference>
<dbReference type="RefSeq" id="XP_001307917.1">
    <property type="nucleotide sequence ID" value="XM_001307916.1"/>
</dbReference>
<name>A2FJC6_TRIV3</name>
<sequence>MLKYIYVTRSLAANDGSPGWNHLESIYYANAVISTGVNVFKDCIELKNVIGCNDLNDVGKSAFYGCTKLKSFKFT</sequence>
<proteinExistence type="predicted"/>
<dbReference type="InterPro" id="IPR032675">
    <property type="entry name" value="LRR_dom_sf"/>
</dbReference>
<dbReference type="InParanoid" id="A2FJC6"/>
<dbReference type="Gene3D" id="3.80.10.10">
    <property type="entry name" value="Ribonuclease Inhibitor"/>
    <property type="match status" value="1"/>
</dbReference>
<dbReference type="AlphaFoldDB" id="A2FJC6"/>
<evidence type="ECO:0000313" key="1">
    <source>
        <dbReference type="EMBL" id="EAX94987.1"/>
    </source>
</evidence>
<gene>
    <name evidence="1" type="ORF">TVAG_048650</name>
</gene>
<dbReference type="VEuPathDB" id="TrichDB:TVAG_048650"/>
<keyword evidence="2" id="KW-1185">Reference proteome</keyword>
<dbReference type="VEuPathDB" id="TrichDB:TVAGG3_0808680"/>
<dbReference type="EMBL" id="DS113828">
    <property type="protein sequence ID" value="EAX94987.1"/>
    <property type="molecule type" value="Genomic_DNA"/>
</dbReference>
<dbReference type="KEGG" id="tva:4752731"/>
<accession>A2FJC6</accession>
<organism evidence="1 2">
    <name type="scientific">Trichomonas vaginalis (strain ATCC PRA-98 / G3)</name>
    <dbReference type="NCBI Taxonomy" id="412133"/>
    <lineage>
        <taxon>Eukaryota</taxon>
        <taxon>Metamonada</taxon>
        <taxon>Parabasalia</taxon>
        <taxon>Trichomonadida</taxon>
        <taxon>Trichomonadidae</taxon>
        <taxon>Trichomonas</taxon>
    </lineage>
</organism>
<dbReference type="OrthoDB" id="1055097at2759"/>
<dbReference type="Proteomes" id="UP000001542">
    <property type="component" value="Unassembled WGS sequence"/>
</dbReference>